<evidence type="ECO:0000313" key="3">
    <source>
        <dbReference type="EMBL" id="KAK6324708.1"/>
    </source>
</evidence>
<feature type="compositionally biased region" description="Basic and acidic residues" evidence="2">
    <location>
        <begin position="127"/>
        <end position="141"/>
    </location>
</feature>
<feature type="coiled-coil region" evidence="1">
    <location>
        <begin position="1149"/>
        <end position="1176"/>
    </location>
</feature>
<reference evidence="3 4" key="1">
    <citation type="submission" date="2021-04" db="EMBL/GenBank/DDBJ databases">
        <authorList>
            <person name="De Guttry C."/>
            <person name="Zahm M."/>
            <person name="Klopp C."/>
            <person name="Cabau C."/>
            <person name="Louis A."/>
            <person name="Berthelot C."/>
            <person name="Parey E."/>
            <person name="Roest Crollius H."/>
            <person name="Montfort J."/>
            <person name="Robinson-Rechavi M."/>
            <person name="Bucao C."/>
            <person name="Bouchez O."/>
            <person name="Gislard M."/>
            <person name="Lluch J."/>
            <person name="Milhes M."/>
            <person name="Lampietro C."/>
            <person name="Lopez Roques C."/>
            <person name="Donnadieu C."/>
            <person name="Braasch I."/>
            <person name="Desvignes T."/>
            <person name="Postlethwait J."/>
            <person name="Bobe J."/>
            <person name="Wedekind C."/>
            <person name="Guiguen Y."/>
        </authorList>
    </citation>
    <scope>NUCLEOTIDE SEQUENCE [LARGE SCALE GENOMIC DNA]</scope>
    <source>
        <strain evidence="3">Cs_M1</strain>
        <tissue evidence="3">Blood</tissue>
    </source>
</reference>
<feature type="coiled-coil region" evidence="1">
    <location>
        <begin position="422"/>
        <end position="477"/>
    </location>
</feature>
<dbReference type="InterPro" id="IPR038810">
    <property type="entry name" value="CNTLN"/>
</dbReference>
<feature type="region of interest" description="Disordered" evidence="2">
    <location>
        <begin position="126"/>
        <end position="145"/>
    </location>
</feature>
<dbReference type="EMBL" id="JAGTTL010000003">
    <property type="protein sequence ID" value="KAK6324708.1"/>
    <property type="molecule type" value="Genomic_DNA"/>
</dbReference>
<sequence length="1275" mass="144332">MATRDSSRIMLLEEEVRSLSEELVQCQADKEFVWSLWKRLQVANPDLTQAVSLVVEREKWKAEAKDRKVLEILQAKDYKIQELDQRVTGQQQEITNLVQRKMAVDEDRGLMKKELAALRHKLGNKSQELKDVKEERRRREEGLEEEKEGLESCCSALRGDLEEAQRQERRHREERAAADAKVKEMEGDLSDAQRQVADLQGQCSSLADLLSSRQKEVAQRDQHVTQLRRELQELQALYRQSSEHAAEQAQLIQQLEGLNLDTQRVLRNQEEAHTADTTSYQKLYNELSICYQALKSNEGRLCQSHVALTTQLGQKEQQIVQLQARQTNSKHFEEQTLYDSPDQEPSGEEDAPASTSTCSPAPEEPPGAPGTPLALSPSRGQRTGRRTGRRHTTPVTSETHPSQSAPVQRSRSLSLASSVETERKVEKRIHDLEELLRLKTEENEELRRAHEKRHERLRLVQTNYRTVKEQLREVEDAQGLPRGRAQQRAEPWQLRQENSDAVWNELAYFKRLNKKLTTHKTNLEEELDVLRVQAAMDRATVQELRMCLQNEQQELLHKVAAEPEVKSSTPKKPSAERVEQSLKKIEQLERRTVSMEQETERLREDNQDLQEANSALTQDNEHLQASLAHLRTQGAARDEAAHAQALAQGERHRAEALALEIQLEGARKEAGRTRQQLLRLRQELGILRAARDFNRSQRGPKANMLTGLAAAATAGGGISGGALANNKVKFKTGRGPARLHRHRAVGPNQAIGGGGGGGGGGRSPARDDWEDMSADSGEEYCDSLDSHPVKSHRYAATSEQPAEEFSRTQPDVPNQGNKQREPGEEGGLRRSERKRRKAQRCGCCAPSSLRGRVLALQRHLAVLQTARRDAQRSVRELREANEKITSQLNQRLNVSKQLSQKLTSDLAGVEQQKKVLEMELEQWRQIHRTPTPQQLPSTAPQPLETPSPAVLKALEAEVKQLHTKLKSSSAEVTRQTSANKTLRAQLLEREEKLRELQEKVIHTERDVHMKRQLVEDVKTRMRFLQETEKTHRGLVEELEKKVKTLTEEATNRKAFIDSLKRRLSVATKEKSQHETSCQKLKEDLDKKEQRVEALQARVRASERAQAELEQTASRQMEGLAQQSTVALEALQRRLGLAHTQLEQLQAFTKALASETLREVQDAKSQLKRKRTEKKKAVGAGGLSKQSMVKAQSIAASILNMTETDLADMLDTDEEGDDVAADSRRDQDWLDQVMKILQQQIPSAALLMEVLCVKMKERKVLTEALAALTTPVSEIV</sequence>
<gene>
    <name evidence="3" type="ORF">J4Q44_G00040500</name>
</gene>
<protein>
    <recommendedName>
        <fullName evidence="5">Centlein</fullName>
    </recommendedName>
</protein>
<feature type="compositionally biased region" description="Polar residues" evidence="2">
    <location>
        <begin position="394"/>
        <end position="419"/>
    </location>
</feature>
<dbReference type="Proteomes" id="UP001356427">
    <property type="component" value="Unassembled WGS sequence"/>
</dbReference>
<dbReference type="PANTHER" id="PTHR18957">
    <property type="entry name" value="CENTLEIN"/>
    <property type="match status" value="1"/>
</dbReference>
<evidence type="ECO:0000313" key="4">
    <source>
        <dbReference type="Proteomes" id="UP001356427"/>
    </source>
</evidence>
<comment type="caution">
    <text evidence="3">The sequence shown here is derived from an EMBL/GenBank/DDBJ whole genome shotgun (WGS) entry which is preliminary data.</text>
</comment>
<feature type="compositionally biased region" description="Basic residues" evidence="2">
    <location>
        <begin position="734"/>
        <end position="744"/>
    </location>
</feature>
<feature type="coiled-coil region" evidence="1">
    <location>
        <begin position="951"/>
        <end position="1111"/>
    </location>
</feature>
<keyword evidence="1" id="KW-0175">Coiled coil</keyword>
<feature type="compositionally biased region" description="Basic residues" evidence="2">
    <location>
        <begin position="382"/>
        <end position="392"/>
    </location>
</feature>
<dbReference type="AlphaFoldDB" id="A0AAN8R5I8"/>
<proteinExistence type="predicted"/>
<feature type="region of interest" description="Disordered" evidence="2">
    <location>
        <begin position="164"/>
        <end position="183"/>
    </location>
</feature>
<feature type="compositionally biased region" description="Basic and acidic residues" evidence="2">
    <location>
        <begin position="818"/>
        <end position="830"/>
    </location>
</feature>
<evidence type="ECO:0000256" key="2">
    <source>
        <dbReference type="SAM" id="MobiDB-lite"/>
    </source>
</evidence>
<feature type="region of interest" description="Disordered" evidence="2">
    <location>
        <begin position="734"/>
        <end position="837"/>
    </location>
</feature>
<feature type="compositionally biased region" description="Low complexity" evidence="2">
    <location>
        <begin position="370"/>
        <end position="381"/>
    </location>
</feature>
<feature type="compositionally biased region" description="Acidic residues" evidence="2">
    <location>
        <begin position="341"/>
        <end position="351"/>
    </location>
</feature>
<accession>A0AAN8R5I8</accession>
<evidence type="ECO:0000256" key="1">
    <source>
        <dbReference type="SAM" id="Coils"/>
    </source>
</evidence>
<name>A0AAN8R5I8_9TELE</name>
<feature type="compositionally biased region" description="Polar residues" evidence="2">
    <location>
        <begin position="807"/>
        <end position="817"/>
    </location>
</feature>
<feature type="region of interest" description="Disordered" evidence="2">
    <location>
        <begin position="561"/>
        <end position="580"/>
    </location>
</feature>
<feature type="compositionally biased region" description="Gly residues" evidence="2">
    <location>
        <begin position="751"/>
        <end position="762"/>
    </location>
</feature>
<feature type="region of interest" description="Disordered" evidence="2">
    <location>
        <begin position="328"/>
        <end position="421"/>
    </location>
</feature>
<organism evidence="3 4">
    <name type="scientific">Coregonus suidteri</name>
    <dbReference type="NCBI Taxonomy" id="861788"/>
    <lineage>
        <taxon>Eukaryota</taxon>
        <taxon>Metazoa</taxon>
        <taxon>Chordata</taxon>
        <taxon>Craniata</taxon>
        <taxon>Vertebrata</taxon>
        <taxon>Euteleostomi</taxon>
        <taxon>Actinopterygii</taxon>
        <taxon>Neopterygii</taxon>
        <taxon>Teleostei</taxon>
        <taxon>Protacanthopterygii</taxon>
        <taxon>Salmoniformes</taxon>
        <taxon>Salmonidae</taxon>
        <taxon>Coregoninae</taxon>
        <taxon>Coregonus</taxon>
    </lineage>
</organism>
<dbReference type="PANTHER" id="PTHR18957:SF0">
    <property type="entry name" value="CENTLEIN"/>
    <property type="match status" value="1"/>
</dbReference>
<keyword evidence="4" id="KW-1185">Reference proteome</keyword>
<dbReference type="GO" id="GO:0005814">
    <property type="term" value="C:centriole"/>
    <property type="evidence" value="ECO:0007669"/>
    <property type="project" value="TreeGrafter"/>
</dbReference>
<feature type="compositionally biased region" description="Acidic residues" evidence="2">
    <location>
        <begin position="768"/>
        <end position="782"/>
    </location>
</feature>
<evidence type="ECO:0008006" key="5">
    <source>
        <dbReference type="Google" id="ProtNLM"/>
    </source>
</evidence>
<dbReference type="GO" id="GO:0010457">
    <property type="term" value="P:centriole-centriole cohesion"/>
    <property type="evidence" value="ECO:0007669"/>
    <property type="project" value="TreeGrafter"/>
</dbReference>
<dbReference type="GO" id="GO:0005813">
    <property type="term" value="C:centrosome"/>
    <property type="evidence" value="ECO:0007669"/>
    <property type="project" value="TreeGrafter"/>
</dbReference>
<feature type="coiled-coil region" evidence="1">
    <location>
        <begin position="860"/>
        <end position="926"/>
    </location>
</feature>